<protein>
    <submittedName>
        <fullName evidence="2">Uncharacterized protein</fullName>
    </submittedName>
</protein>
<evidence type="ECO:0000256" key="1">
    <source>
        <dbReference type="SAM" id="MobiDB-lite"/>
    </source>
</evidence>
<name>A0A9Q0JDR6_9ROSI</name>
<gene>
    <name evidence="2" type="ORF">Tsubulata_015769</name>
</gene>
<keyword evidence="3" id="KW-1185">Reference proteome</keyword>
<feature type="region of interest" description="Disordered" evidence="1">
    <location>
        <begin position="154"/>
        <end position="185"/>
    </location>
</feature>
<feature type="compositionally biased region" description="Polar residues" evidence="1">
    <location>
        <begin position="167"/>
        <end position="185"/>
    </location>
</feature>
<proteinExistence type="predicted"/>
<dbReference type="PANTHER" id="PTHR33168">
    <property type="entry name" value="STRESS INDUCED PROTEIN-RELATED"/>
    <property type="match status" value="1"/>
</dbReference>
<feature type="region of interest" description="Disordered" evidence="1">
    <location>
        <begin position="1"/>
        <end position="20"/>
    </location>
</feature>
<feature type="compositionally biased region" description="Basic residues" evidence="1">
    <location>
        <begin position="39"/>
        <end position="57"/>
    </location>
</feature>
<dbReference type="AlphaFoldDB" id="A0A9Q0JDR6"/>
<feature type="compositionally biased region" description="Polar residues" evidence="1">
    <location>
        <begin position="87"/>
        <end position="103"/>
    </location>
</feature>
<feature type="compositionally biased region" description="Polar residues" evidence="1">
    <location>
        <begin position="1"/>
        <end position="17"/>
    </location>
</feature>
<feature type="region of interest" description="Disordered" evidence="1">
    <location>
        <begin position="26"/>
        <end position="109"/>
    </location>
</feature>
<evidence type="ECO:0000313" key="2">
    <source>
        <dbReference type="EMBL" id="KAJ4836880.1"/>
    </source>
</evidence>
<dbReference type="EMBL" id="JAKUCV010004003">
    <property type="protein sequence ID" value="KAJ4836880.1"/>
    <property type="molecule type" value="Genomic_DNA"/>
</dbReference>
<reference evidence="2" key="2">
    <citation type="journal article" date="2023" name="Plants (Basel)">
        <title>Annotation of the Turnera subulata (Passifloraceae) Draft Genome Reveals the S-Locus Evolved after the Divergence of Turneroideae from Passifloroideae in a Stepwise Manner.</title>
        <authorList>
            <person name="Henning P.M."/>
            <person name="Roalson E.H."/>
            <person name="Mir W."/>
            <person name="McCubbin A.G."/>
            <person name="Shore J.S."/>
        </authorList>
    </citation>
    <scope>NUCLEOTIDE SEQUENCE</scope>
    <source>
        <strain evidence="2">F60SS</strain>
    </source>
</reference>
<reference evidence="2" key="1">
    <citation type="submission" date="2022-02" db="EMBL/GenBank/DDBJ databases">
        <authorList>
            <person name="Henning P.M."/>
            <person name="McCubbin A.G."/>
            <person name="Shore J.S."/>
        </authorList>
    </citation>
    <scope>NUCLEOTIDE SEQUENCE</scope>
    <source>
        <strain evidence="2">F60SS</strain>
        <tissue evidence="2">Leaves</tissue>
    </source>
</reference>
<comment type="caution">
    <text evidence="2">The sequence shown here is derived from an EMBL/GenBank/DDBJ whole genome shotgun (WGS) entry which is preliminary data.</text>
</comment>
<dbReference type="OrthoDB" id="657187at2759"/>
<organism evidence="2 3">
    <name type="scientific">Turnera subulata</name>
    <dbReference type="NCBI Taxonomy" id="218843"/>
    <lineage>
        <taxon>Eukaryota</taxon>
        <taxon>Viridiplantae</taxon>
        <taxon>Streptophyta</taxon>
        <taxon>Embryophyta</taxon>
        <taxon>Tracheophyta</taxon>
        <taxon>Spermatophyta</taxon>
        <taxon>Magnoliopsida</taxon>
        <taxon>eudicotyledons</taxon>
        <taxon>Gunneridae</taxon>
        <taxon>Pentapetalae</taxon>
        <taxon>rosids</taxon>
        <taxon>fabids</taxon>
        <taxon>Malpighiales</taxon>
        <taxon>Passifloraceae</taxon>
        <taxon>Turnera</taxon>
    </lineage>
</organism>
<sequence>MGGTEQPNSPVSPSSLKQKLKSTFGLFVSFRSRNSPQPHHPRRPLRSHHHHHNHHHVAFSSTEKHHHHHPPHQGQEDGQLEAAAAATPSTLSPRENANANAVSSPRDKAKQFISRIGRRSHGHGHSHGHHRRHSLSADFRYDAMSYSLNFDEGMDEGECGEDPLRRTFSSRLPPSPTRDIQVSVS</sequence>
<dbReference type="Proteomes" id="UP001141552">
    <property type="component" value="Unassembled WGS sequence"/>
</dbReference>
<evidence type="ECO:0000313" key="3">
    <source>
        <dbReference type="Proteomes" id="UP001141552"/>
    </source>
</evidence>
<accession>A0A9Q0JDR6</accession>